<dbReference type="Pfam" id="PF18645">
    <property type="entry name" value="DUF5631"/>
    <property type="match status" value="1"/>
</dbReference>
<feature type="domain" description="DUF5632" evidence="3">
    <location>
        <begin position="566"/>
        <end position="648"/>
    </location>
</feature>
<feature type="compositionally biased region" description="Low complexity" evidence="1">
    <location>
        <begin position="360"/>
        <end position="374"/>
    </location>
</feature>
<proteinExistence type="predicted"/>
<feature type="region of interest" description="Disordered" evidence="1">
    <location>
        <begin position="172"/>
        <end position="556"/>
    </location>
</feature>
<organism evidence="4 5">
    <name type="scientific">Mycolicibacter arupensis</name>
    <dbReference type="NCBI Taxonomy" id="342002"/>
    <lineage>
        <taxon>Bacteria</taxon>
        <taxon>Bacillati</taxon>
        <taxon>Actinomycetota</taxon>
        <taxon>Actinomycetes</taxon>
        <taxon>Mycobacteriales</taxon>
        <taxon>Mycobacteriaceae</taxon>
        <taxon>Mycolicibacter</taxon>
    </lineage>
</organism>
<evidence type="ECO:0000313" key="4">
    <source>
        <dbReference type="EMBL" id="TXI55191.1"/>
    </source>
</evidence>
<reference evidence="4 5" key="1">
    <citation type="submission" date="2018-09" db="EMBL/GenBank/DDBJ databases">
        <title>Metagenome Assembled Genomes from an Advanced Water Purification Facility.</title>
        <authorList>
            <person name="Stamps B.W."/>
            <person name="Spear J.R."/>
        </authorList>
    </citation>
    <scope>NUCLEOTIDE SEQUENCE [LARGE SCALE GENOMIC DNA]</scope>
    <source>
        <strain evidence="4">Bin_29_2</strain>
    </source>
</reference>
<evidence type="ECO:0000259" key="2">
    <source>
        <dbReference type="Pfam" id="PF18645"/>
    </source>
</evidence>
<feature type="domain" description="DUF5631" evidence="2">
    <location>
        <begin position="674"/>
        <end position="768"/>
    </location>
</feature>
<feature type="compositionally biased region" description="Gly residues" evidence="1">
    <location>
        <begin position="322"/>
        <end position="332"/>
    </location>
</feature>
<feature type="compositionally biased region" description="Gly residues" evidence="1">
    <location>
        <begin position="296"/>
        <end position="305"/>
    </location>
</feature>
<dbReference type="Proteomes" id="UP000321797">
    <property type="component" value="Unassembled WGS sequence"/>
</dbReference>
<feature type="compositionally biased region" description="Low complexity" evidence="1">
    <location>
        <begin position="433"/>
        <end position="460"/>
    </location>
</feature>
<feature type="compositionally biased region" description="Gly residues" evidence="1">
    <location>
        <begin position="341"/>
        <end position="359"/>
    </location>
</feature>
<gene>
    <name evidence="4" type="ORF">E6Q54_13080</name>
</gene>
<feature type="compositionally biased region" description="Pro residues" evidence="1">
    <location>
        <begin position="491"/>
        <end position="510"/>
    </location>
</feature>
<feature type="compositionally biased region" description="Gly residues" evidence="1">
    <location>
        <begin position="249"/>
        <end position="261"/>
    </location>
</feature>
<dbReference type="AlphaFoldDB" id="A0A5C7Y0Q8"/>
<dbReference type="Pfam" id="PF18646">
    <property type="entry name" value="DUF5632"/>
    <property type="match status" value="1"/>
</dbReference>
<comment type="caution">
    <text evidence="4">The sequence shown here is derived from an EMBL/GenBank/DDBJ whole genome shotgun (WGS) entry which is preliminary data.</text>
</comment>
<accession>A0A5C7Y0Q8</accession>
<sequence>MTDLPPGKWSSFLVGAWWPSAPTEPGGGVQYWSDQSSAKEREAIELQAFTEGISARNSGQTTEDELMRLRTGYNRLANASEHCRSKSAASRSVTDAVDELRRKLTSIADRYNPKLDELVAKNTPEAMTEAIGLIAAANAEATERGSEANGKIIAATQQMFNELGIEGDAQRWLQDNGGKFGPPPSELPTSEELSRRAAGTDQLPFPLGAGSSENLAGPKSVEELLLPAGPTVGGPAPGRPPVDRPPGAGSPGEVGSPGTGGPTQASLFNPAGGEATSTGLRPGAGGGPGPATNTGLGPGAGGGPGPATNTGLGPTGSLPAGMPGGEAMGSGGPSPMASGMPGLGSPGGGMPGGSGGGMPPGLSSGGPTQALASGMPGGGPPGLGGPPTPSATGGSGLGGFGQASQLPPSPSVTPMAGGSLGSMAQLAGSSTEVGPASPAAGATPATPATAPVTAGPTSVPSGPISAGPMAPSGPLPGYGADLRPAAAAPAVPTPPAGPASPTPPAPPGGPTTPASGGPTVASPADRSAPGKPTPGVGGQSGASLAGSMGAGSTAGAGAGTAARRLAEHQDLQRKVAAVARQAPNLAWAVGLRDDETTTVLATDLAGGWIPPAVKLPPGLTLLKPAHRRREMSAVDLLGAVIAAAAHQPNTYVTEAGPNDPIPGSGERARYGQHVDELGPTLIDVTGTNDRLPRIVQTVARAVARRSGVADNEVELFRQVVADTQARVLSAYPQHAPRDVADWMLLAAIDALIDGSEELARYHLAWYLAVQHGGVSP</sequence>
<evidence type="ECO:0000313" key="5">
    <source>
        <dbReference type="Proteomes" id="UP000321797"/>
    </source>
</evidence>
<name>A0A5C7Y0Q8_9MYCO</name>
<feature type="compositionally biased region" description="Low complexity" evidence="1">
    <location>
        <begin position="511"/>
        <end position="521"/>
    </location>
</feature>
<dbReference type="InterPro" id="IPR040833">
    <property type="entry name" value="DUF5631"/>
</dbReference>
<dbReference type="InterPro" id="IPR040604">
    <property type="entry name" value="DUF5632"/>
</dbReference>
<evidence type="ECO:0000256" key="1">
    <source>
        <dbReference type="SAM" id="MobiDB-lite"/>
    </source>
</evidence>
<dbReference type="EMBL" id="SSGD01000072">
    <property type="protein sequence ID" value="TXI55191.1"/>
    <property type="molecule type" value="Genomic_DNA"/>
</dbReference>
<protein>
    <submittedName>
        <fullName evidence="4">Uncharacterized protein</fullName>
    </submittedName>
</protein>
<evidence type="ECO:0000259" key="3">
    <source>
        <dbReference type="Pfam" id="PF18646"/>
    </source>
</evidence>
<feature type="compositionally biased region" description="Low complexity" evidence="1">
    <location>
        <begin position="306"/>
        <end position="321"/>
    </location>
</feature>